<evidence type="ECO:0000313" key="2">
    <source>
        <dbReference type="Proteomes" id="UP000186922"/>
    </source>
</evidence>
<accession>A0A1D1W2L8</accession>
<reference evidence="1 2" key="1">
    <citation type="journal article" date="2016" name="Nat. Commun.">
        <title>Extremotolerant tardigrade genome and improved radiotolerance of human cultured cells by tardigrade-unique protein.</title>
        <authorList>
            <person name="Hashimoto T."/>
            <person name="Horikawa D.D."/>
            <person name="Saito Y."/>
            <person name="Kuwahara H."/>
            <person name="Kozuka-Hata H."/>
            <person name="Shin-I T."/>
            <person name="Minakuchi Y."/>
            <person name="Ohishi K."/>
            <person name="Motoyama A."/>
            <person name="Aizu T."/>
            <person name="Enomoto A."/>
            <person name="Kondo K."/>
            <person name="Tanaka S."/>
            <person name="Hara Y."/>
            <person name="Koshikawa S."/>
            <person name="Sagara H."/>
            <person name="Miura T."/>
            <person name="Yokobori S."/>
            <person name="Miyagawa K."/>
            <person name="Suzuki Y."/>
            <person name="Kubo T."/>
            <person name="Oyama M."/>
            <person name="Kohara Y."/>
            <person name="Fujiyama A."/>
            <person name="Arakawa K."/>
            <person name="Katayama T."/>
            <person name="Toyoda A."/>
            <person name="Kunieda T."/>
        </authorList>
    </citation>
    <scope>NUCLEOTIDE SEQUENCE [LARGE SCALE GENOMIC DNA]</scope>
    <source>
        <strain evidence="1 2">YOKOZUNA-1</strain>
    </source>
</reference>
<organism evidence="1 2">
    <name type="scientific">Ramazzottius varieornatus</name>
    <name type="common">Water bear</name>
    <name type="synonym">Tardigrade</name>
    <dbReference type="NCBI Taxonomy" id="947166"/>
    <lineage>
        <taxon>Eukaryota</taxon>
        <taxon>Metazoa</taxon>
        <taxon>Ecdysozoa</taxon>
        <taxon>Tardigrada</taxon>
        <taxon>Eutardigrada</taxon>
        <taxon>Parachela</taxon>
        <taxon>Hypsibioidea</taxon>
        <taxon>Ramazzottiidae</taxon>
        <taxon>Ramazzottius</taxon>
    </lineage>
</organism>
<dbReference type="EMBL" id="BDGG01000012">
    <property type="protein sequence ID" value="GAV05179.1"/>
    <property type="molecule type" value="Genomic_DNA"/>
</dbReference>
<comment type="caution">
    <text evidence="1">The sequence shown here is derived from an EMBL/GenBank/DDBJ whole genome shotgun (WGS) entry which is preliminary data.</text>
</comment>
<gene>
    <name evidence="1" type="primary">RvY_15349-1</name>
    <name evidence="1" type="synonym">RvY_15349.1</name>
    <name evidence="1" type="ORF">RvY_15349</name>
</gene>
<protein>
    <submittedName>
        <fullName evidence="1">Uncharacterized protein</fullName>
    </submittedName>
</protein>
<dbReference type="AlphaFoldDB" id="A0A1D1W2L8"/>
<keyword evidence="2" id="KW-1185">Reference proteome</keyword>
<proteinExistence type="predicted"/>
<name>A0A1D1W2L8_RAMVA</name>
<sequence>MSVLGYGRHPRAPWFELQVQAVLEPNGVLRDDSQKRPDGMTLVPWKEGKALVWDVTCVDSVCQTYRKGSAQNAGYAANKAEENKRLKYQRLEGSDFFCPVGFETFGPAATSLLREIGKRMADRTGEKRSSEFLRQN</sequence>
<evidence type="ECO:0000313" key="1">
    <source>
        <dbReference type="EMBL" id="GAV05179.1"/>
    </source>
</evidence>
<dbReference type="OrthoDB" id="2016582at2759"/>
<dbReference type="Proteomes" id="UP000186922">
    <property type="component" value="Unassembled WGS sequence"/>
</dbReference>